<dbReference type="AlphaFoldDB" id="A0A918YIH8"/>
<evidence type="ECO:0000256" key="1">
    <source>
        <dbReference type="SAM" id="MobiDB-lite"/>
    </source>
</evidence>
<organism evidence="2 3">
    <name type="scientific">Streptomyces alanosinicus</name>
    <dbReference type="NCBI Taxonomy" id="68171"/>
    <lineage>
        <taxon>Bacteria</taxon>
        <taxon>Bacillati</taxon>
        <taxon>Actinomycetota</taxon>
        <taxon>Actinomycetes</taxon>
        <taxon>Kitasatosporales</taxon>
        <taxon>Streptomycetaceae</taxon>
        <taxon>Streptomyces</taxon>
    </lineage>
</organism>
<proteinExistence type="predicted"/>
<evidence type="ECO:0000313" key="2">
    <source>
        <dbReference type="EMBL" id="GHE05104.1"/>
    </source>
</evidence>
<keyword evidence="3" id="KW-1185">Reference proteome</keyword>
<accession>A0A918YIH8</accession>
<feature type="region of interest" description="Disordered" evidence="1">
    <location>
        <begin position="1"/>
        <end position="25"/>
    </location>
</feature>
<dbReference type="RefSeq" id="WP_189954140.1">
    <property type="nucleotide sequence ID" value="NZ_BMVG01000008.1"/>
</dbReference>
<name>A0A918YIH8_9ACTN</name>
<evidence type="ECO:0000313" key="3">
    <source>
        <dbReference type="Proteomes" id="UP000655443"/>
    </source>
</evidence>
<dbReference type="EMBL" id="BMVG01000008">
    <property type="protein sequence ID" value="GHE05104.1"/>
    <property type="molecule type" value="Genomic_DNA"/>
</dbReference>
<reference evidence="2" key="2">
    <citation type="submission" date="2020-09" db="EMBL/GenBank/DDBJ databases">
        <authorList>
            <person name="Sun Q."/>
            <person name="Ohkuma M."/>
        </authorList>
    </citation>
    <scope>NUCLEOTIDE SEQUENCE</scope>
    <source>
        <strain evidence="2">JCM 4714</strain>
    </source>
</reference>
<comment type="caution">
    <text evidence="2">The sequence shown here is derived from an EMBL/GenBank/DDBJ whole genome shotgun (WGS) entry which is preliminary data.</text>
</comment>
<reference evidence="2" key="1">
    <citation type="journal article" date="2014" name="Int. J. Syst. Evol. Microbiol.">
        <title>Complete genome sequence of Corynebacterium casei LMG S-19264T (=DSM 44701T), isolated from a smear-ripened cheese.</title>
        <authorList>
            <consortium name="US DOE Joint Genome Institute (JGI-PGF)"/>
            <person name="Walter F."/>
            <person name="Albersmeier A."/>
            <person name="Kalinowski J."/>
            <person name="Ruckert C."/>
        </authorList>
    </citation>
    <scope>NUCLEOTIDE SEQUENCE</scope>
    <source>
        <strain evidence="2">JCM 4714</strain>
    </source>
</reference>
<protein>
    <submittedName>
        <fullName evidence="2">Uncharacterized protein</fullName>
    </submittedName>
</protein>
<sequence length="359" mass="38649">MTSVVPSPQPAAADSGNTNPNLVRDGGFQKAPNFLESEYVYYNAVARAQNVYLSEWDYGSNGNNLGNDQGPRGNYIDVRSHDYAFDQNEWRDASHGSNAVDLIGMGNQWHGYVGQRIAGLIHGARYEVTFLAGAAFAQDGPHPVRMRYTVTDGSSPFGGVELDRDILEIRKADEATVGSAWKRYWEQHKGSFTAVSSDAYIKFADDTQLGFWSGAQLADVAVRLHSAPVVPFSVSPGDPVSLKRGVETRYPGVQLQNGGQAAVPPQNIKVTLPPGKGLEFASYKLTVMDAFQNTRQYNGNVSADGLTFPDVNLALPQGGSTSVMWVEVKAGAGAPLGSTYLSFSIGDKTSPSSMLNVVE</sequence>
<gene>
    <name evidence="2" type="ORF">GCM10010339_39510</name>
</gene>
<dbReference type="Proteomes" id="UP000655443">
    <property type="component" value="Unassembled WGS sequence"/>
</dbReference>